<dbReference type="InterPro" id="IPR009057">
    <property type="entry name" value="Homeodomain-like_sf"/>
</dbReference>
<dbReference type="PANTHER" id="PTHR30055:SF148">
    <property type="entry name" value="TETR-FAMILY TRANSCRIPTIONAL REGULATOR"/>
    <property type="match status" value="1"/>
</dbReference>
<dbReference type="InterPro" id="IPR050109">
    <property type="entry name" value="HTH-type_TetR-like_transc_reg"/>
</dbReference>
<evidence type="ECO:0000256" key="1">
    <source>
        <dbReference type="ARBA" id="ARBA00023125"/>
    </source>
</evidence>
<dbReference type="Gene3D" id="1.10.357.10">
    <property type="entry name" value="Tetracycline Repressor, domain 2"/>
    <property type="match status" value="1"/>
</dbReference>
<feature type="compositionally biased region" description="Low complexity" evidence="3">
    <location>
        <begin position="8"/>
        <end position="23"/>
    </location>
</feature>
<gene>
    <name evidence="5" type="ORF">H7K38_10990</name>
</gene>
<dbReference type="EMBL" id="JACKVH010000012">
    <property type="protein sequence ID" value="MCV7379178.1"/>
    <property type="molecule type" value="Genomic_DNA"/>
</dbReference>
<dbReference type="Proteomes" id="UP001141650">
    <property type="component" value="Unassembled WGS sequence"/>
</dbReference>
<sequence>MQPEGDRSAGTASTARSRSARASGRPRDEALDEAIILATRERLVRDGYSKMTIGDIAADAQVTRPTLYRRWKNKFDLVVDALDYGFRKQDNMYTVDLSRLEPRDAFLEAVRRLDPAYYNPNAILLMGNFAGESVRTPELLEILRRHGVEPRVDMLKALLRELQRTRRVRSDADVDTIATMCFGSYLAAFYRGDAPTEIPDRVVAVLWPALAAKPARRGSSARTGRVTNRRSAAGGPR</sequence>
<dbReference type="InterPro" id="IPR036271">
    <property type="entry name" value="Tet_transcr_reg_TetR-rel_C_sf"/>
</dbReference>
<dbReference type="AlphaFoldDB" id="A0AA42BYP1"/>
<organism evidence="5 6">
    <name type="scientific">Mycobacterium alsense</name>
    <dbReference type="NCBI Taxonomy" id="324058"/>
    <lineage>
        <taxon>Bacteria</taxon>
        <taxon>Bacillati</taxon>
        <taxon>Actinomycetota</taxon>
        <taxon>Actinomycetes</taxon>
        <taxon>Mycobacteriales</taxon>
        <taxon>Mycobacteriaceae</taxon>
        <taxon>Mycobacterium</taxon>
    </lineage>
</organism>
<evidence type="ECO:0000313" key="5">
    <source>
        <dbReference type="EMBL" id="MCV7379178.1"/>
    </source>
</evidence>
<evidence type="ECO:0000256" key="2">
    <source>
        <dbReference type="PROSITE-ProRule" id="PRU00335"/>
    </source>
</evidence>
<accession>A0AA42BYP1</accession>
<dbReference type="Gene3D" id="1.10.10.60">
    <property type="entry name" value="Homeodomain-like"/>
    <property type="match status" value="1"/>
</dbReference>
<dbReference type="InterPro" id="IPR023772">
    <property type="entry name" value="DNA-bd_HTH_TetR-type_CS"/>
</dbReference>
<dbReference type="Pfam" id="PF00440">
    <property type="entry name" value="TetR_N"/>
    <property type="match status" value="1"/>
</dbReference>
<keyword evidence="1 2" id="KW-0238">DNA-binding</keyword>
<feature type="compositionally biased region" description="Polar residues" evidence="3">
    <location>
        <begin position="220"/>
        <end position="230"/>
    </location>
</feature>
<name>A0AA42BYP1_9MYCO</name>
<feature type="domain" description="HTH tetR-type" evidence="4">
    <location>
        <begin position="29"/>
        <end position="89"/>
    </location>
</feature>
<proteinExistence type="predicted"/>
<dbReference type="SUPFAM" id="SSF46689">
    <property type="entry name" value="Homeodomain-like"/>
    <property type="match status" value="1"/>
</dbReference>
<feature type="region of interest" description="Disordered" evidence="3">
    <location>
        <begin position="217"/>
        <end position="237"/>
    </location>
</feature>
<dbReference type="SUPFAM" id="SSF48498">
    <property type="entry name" value="Tetracyclin repressor-like, C-terminal domain"/>
    <property type="match status" value="1"/>
</dbReference>
<comment type="caution">
    <text evidence="5">The sequence shown here is derived from an EMBL/GenBank/DDBJ whole genome shotgun (WGS) entry which is preliminary data.</text>
</comment>
<dbReference type="PROSITE" id="PS50977">
    <property type="entry name" value="HTH_TETR_2"/>
    <property type="match status" value="1"/>
</dbReference>
<feature type="region of interest" description="Disordered" evidence="3">
    <location>
        <begin position="1"/>
        <end position="26"/>
    </location>
</feature>
<protein>
    <submittedName>
        <fullName evidence="5">TetR/AcrR family transcriptional regulator</fullName>
    </submittedName>
</protein>
<feature type="DNA-binding region" description="H-T-H motif" evidence="2">
    <location>
        <begin position="52"/>
        <end position="71"/>
    </location>
</feature>
<evidence type="ECO:0000259" key="4">
    <source>
        <dbReference type="PROSITE" id="PS50977"/>
    </source>
</evidence>
<dbReference type="PANTHER" id="PTHR30055">
    <property type="entry name" value="HTH-TYPE TRANSCRIPTIONAL REGULATOR RUTR"/>
    <property type="match status" value="1"/>
</dbReference>
<dbReference type="PROSITE" id="PS01081">
    <property type="entry name" value="HTH_TETR_1"/>
    <property type="match status" value="1"/>
</dbReference>
<dbReference type="GO" id="GO:0000976">
    <property type="term" value="F:transcription cis-regulatory region binding"/>
    <property type="evidence" value="ECO:0007669"/>
    <property type="project" value="TreeGrafter"/>
</dbReference>
<reference evidence="5" key="1">
    <citation type="submission" date="2020-07" db="EMBL/GenBank/DDBJ databases">
        <authorList>
            <person name="Pettersson B.M.F."/>
            <person name="Behra P.R.K."/>
            <person name="Ramesh M."/>
            <person name="Das S."/>
            <person name="Dasgupta S."/>
            <person name="Kirsebom L.A."/>
        </authorList>
    </citation>
    <scope>NUCLEOTIDE SEQUENCE</scope>
    <source>
        <strain evidence="5">CCUG 55640</strain>
    </source>
</reference>
<evidence type="ECO:0000256" key="3">
    <source>
        <dbReference type="SAM" id="MobiDB-lite"/>
    </source>
</evidence>
<reference evidence="5" key="2">
    <citation type="journal article" date="2022" name="BMC Genomics">
        <title>Comparative genome analysis of mycobacteria focusing on tRNA and non-coding RNA.</title>
        <authorList>
            <person name="Behra P.R.K."/>
            <person name="Pettersson B.M.F."/>
            <person name="Ramesh M."/>
            <person name="Das S."/>
            <person name="Dasgupta S."/>
            <person name="Kirsebom L.A."/>
        </authorList>
    </citation>
    <scope>NUCLEOTIDE SEQUENCE</scope>
    <source>
        <strain evidence="5">CCUG 55640</strain>
    </source>
</reference>
<dbReference type="InterPro" id="IPR001647">
    <property type="entry name" value="HTH_TetR"/>
</dbReference>
<evidence type="ECO:0000313" key="6">
    <source>
        <dbReference type="Proteomes" id="UP001141650"/>
    </source>
</evidence>
<dbReference type="GO" id="GO:0003700">
    <property type="term" value="F:DNA-binding transcription factor activity"/>
    <property type="evidence" value="ECO:0007669"/>
    <property type="project" value="TreeGrafter"/>
</dbReference>